<comment type="catalytic activity">
    <reaction evidence="8">
        <text>L-histidyl-[protein] + UTP = N(tele)-(5'-uridylyl)-L-histidyl-[protein] + diphosphate</text>
        <dbReference type="Rhea" id="RHEA:83891"/>
        <dbReference type="Rhea" id="RHEA-COMP:9745"/>
        <dbReference type="Rhea" id="RHEA-COMP:20239"/>
        <dbReference type="ChEBI" id="CHEBI:29979"/>
        <dbReference type="ChEBI" id="CHEBI:33019"/>
        <dbReference type="ChEBI" id="CHEBI:46398"/>
        <dbReference type="ChEBI" id="CHEBI:233474"/>
    </reaction>
</comment>
<keyword evidence="7 8" id="KW-0460">Magnesium</keyword>
<comment type="catalytic activity">
    <reaction evidence="8">
        <text>L-seryl-[protein] + ATP = 3-O-(5'-adenylyl)-L-seryl-[protein] + diphosphate</text>
        <dbReference type="Rhea" id="RHEA:58120"/>
        <dbReference type="Rhea" id="RHEA-COMP:9863"/>
        <dbReference type="Rhea" id="RHEA-COMP:15073"/>
        <dbReference type="ChEBI" id="CHEBI:29999"/>
        <dbReference type="ChEBI" id="CHEBI:30616"/>
        <dbReference type="ChEBI" id="CHEBI:33019"/>
        <dbReference type="ChEBI" id="CHEBI:142516"/>
        <dbReference type="EC" id="2.7.7.108"/>
    </reaction>
</comment>
<dbReference type="PANTHER" id="PTHR32057">
    <property type="entry name" value="PROTEIN ADENYLYLTRANSFERASE SELO, MITOCHONDRIAL"/>
    <property type="match status" value="1"/>
</dbReference>
<name>A0A918JGF0_9BURK</name>
<dbReference type="Proteomes" id="UP000608345">
    <property type="component" value="Unassembled WGS sequence"/>
</dbReference>
<evidence type="ECO:0000256" key="4">
    <source>
        <dbReference type="ARBA" id="ARBA00022723"/>
    </source>
</evidence>
<protein>
    <recommendedName>
        <fullName evidence="8">Protein nucleotidyltransferase YdiU</fullName>
        <ecNumber evidence="8">2.7.7.-</ecNumber>
    </recommendedName>
    <alternativeName>
        <fullName evidence="8">Protein adenylyltransferase YdiU</fullName>
        <ecNumber evidence="8">2.7.7.108</ecNumber>
    </alternativeName>
    <alternativeName>
        <fullName evidence="8">Protein uridylyltransferase YdiU</fullName>
        <ecNumber evidence="8">2.7.7.-</ecNumber>
    </alternativeName>
</protein>
<gene>
    <name evidence="8" type="primary">ydiU</name>
    <name evidence="8" type="synonym">selO</name>
    <name evidence="9" type="ORF">GCM10011450_03690</name>
</gene>
<sequence>MLAHLSVSNSFAQLSPEFYTRLQPRGLNNPSLLHVNSDVASLLGLDKTQTESDEFLQIMSGNAPLPGGVTLSAVYSGHQFGVWAGQLGDGRAHLLGAVAGHDSNGKPCDWELQLKGAGLTPYSRMGDGRAVLRSSVREYLASAAMVGLGIPTTLALCITQSDDPVYRETTETAAIVTRVAPSFVRFGSFEHWYANRRPDLLRELLNYVVSHFFADEVKVAQNDADLPAMVCGFLDSVVRRTALLMADWLCVGFCHGVMNTDNMSILGLTIDYGPYGFMDGFQANHICNHSDSEGRYAWNQQASVGLWNLYRLANCFVSLGVPQEELTQCLDRYESVFTDAFREKMIRKMGLVQWQDNDEQLLEQWWQMLHGQKADFTLSFRYLSEVMHDDSRFLGLFSDKPAAQQWLLQYKARIAGIEGNEQERVDGMNAVNPLYVLRNYLAEKAIWDAKRKNPSTIENLLTVLRNPFVEQAGMEQFAVLPPEWANEIAVSCSS</sequence>
<evidence type="ECO:0000256" key="7">
    <source>
        <dbReference type="ARBA" id="ARBA00022842"/>
    </source>
</evidence>
<organism evidence="9 10">
    <name type="scientific">Advenella faeciporci</name>
    <dbReference type="NCBI Taxonomy" id="797535"/>
    <lineage>
        <taxon>Bacteria</taxon>
        <taxon>Pseudomonadati</taxon>
        <taxon>Pseudomonadota</taxon>
        <taxon>Betaproteobacteria</taxon>
        <taxon>Burkholderiales</taxon>
        <taxon>Alcaligenaceae</taxon>
    </lineage>
</organism>
<evidence type="ECO:0000313" key="9">
    <source>
        <dbReference type="EMBL" id="GGW77262.1"/>
    </source>
</evidence>
<evidence type="ECO:0000256" key="3">
    <source>
        <dbReference type="ARBA" id="ARBA00022695"/>
    </source>
</evidence>
<evidence type="ECO:0000256" key="2">
    <source>
        <dbReference type="ARBA" id="ARBA00022679"/>
    </source>
</evidence>
<dbReference type="PANTHER" id="PTHR32057:SF14">
    <property type="entry name" value="PROTEIN ADENYLYLTRANSFERASE SELO, MITOCHONDRIAL"/>
    <property type="match status" value="1"/>
</dbReference>
<feature type="binding site" evidence="8">
    <location>
        <position position="90"/>
    </location>
    <ligand>
        <name>ATP</name>
        <dbReference type="ChEBI" id="CHEBI:30616"/>
    </ligand>
</feature>
<keyword evidence="10" id="KW-1185">Reference proteome</keyword>
<evidence type="ECO:0000256" key="8">
    <source>
        <dbReference type="HAMAP-Rule" id="MF_00692"/>
    </source>
</evidence>
<dbReference type="NCBIfam" id="NF000658">
    <property type="entry name" value="PRK00029.1"/>
    <property type="match status" value="1"/>
</dbReference>
<dbReference type="RefSeq" id="WP_189383747.1">
    <property type="nucleotide sequence ID" value="NZ_BAABFY010000057.1"/>
</dbReference>
<dbReference type="EC" id="2.7.7.108" evidence="8"/>
<proteinExistence type="inferred from homology"/>
<comment type="similarity">
    <text evidence="1 8">Belongs to the SELO family.</text>
</comment>
<dbReference type="GO" id="GO:0000287">
    <property type="term" value="F:magnesium ion binding"/>
    <property type="evidence" value="ECO:0007669"/>
    <property type="project" value="UniProtKB-UniRule"/>
</dbReference>
<keyword evidence="2 8" id="KW-0808">Transferase</keyword>
<accession>A0A918JGF0</accession>
<feature type="active site" description="Proton acceptor" evidence="8">
    <location>
        <position position="261"/>
    </location>
</feature>
<feature type="binding site" evidence="8">
    <location>
        <position position="185"/>
    </location>
    <ligand>
        <name>ATP</name>
        <dbReference type="ChEBI" id="CHEBI:30616"/>
    </ligand>
</feature>
<evidence type="ECO:0000256" key="5">
    <source>
        <dbReference type="ARBA" id="ARBA00022741"/>
    </source>
</evidence>
<feature type="binding site" evidence="8">
    <location>
        <position position="271"/>
    </location>
    <ligand>
        <name>Mg(2+)</name>
        <dbReference type="ChEBI" id="CHEBI:18420"/>
    </ligand>
</feature>
<feature type="binding site" evidence="8">
    <location>
        <position position="128"/>
    </location>
    <ligand>
        <name>ATP</name>
        <dbReference type="ChEBI" id="CHEBI:30616"/>
    </ligand>
</feature>
<feature type="binding site" evidence="8">
    <location>
        <position position="271"/>
    </location>
    <ligand>
        <name>ATP</name>
        <dbReference type="ChEBI" id="CHEBI:30616"/>
    </ligand>
</feature>
<reference evidence="9" key="1">
    <citation type="journal article" date="2014" name="Int. J. Syst. Evol. Microbiol.">
        <title>Complete genome sequence of Corynebacterium casei LMG S-19264T (=DSM 44701T), isolated from a smear-ripened cheese.</title>
        <authorList>
            <consortium name="US DOE Joint Genome Institute (JGI-PGF)"/>
            <person name="Walter F."/>
            <person name="Albersmeier A."/>
            <person name="Kalinowski J."/>
            <person name="Ruckert C."/>
        </authorList>
    </citation>
    <scope>NUCLEOTIDE SEQUENCE</scope>
    <source>
        <strain evidence="9">KCTC 23732</strain>
    </source>
</reference>
<keyword evidence="5 8" id="KW-0547">Nucleotide-binding</keyword>
<keyword evidence="3 8" id="KW-0548">Nucleotidyltransferase</keyword>
<comment type="caution">
    <text evidence="9">The sequence shown here is derived from an EMBL/GenBank/DDBJ whole genome shotgun (WGS) entry which is preliminary data.</text>
</comment>
<dbReference type="GO" id="GO:0005524">
    <property type="term" value="F:ATP binding"/>
    <property type="evidence" value="ECO:0007669"/>
    <property type="project" value="UniProtKB-UniRule"/>
</dbReference>
<keyword evidence="8" id="KW-0464">Manganese</keyword>
<keyword evidence="6 8" id="KW-0067">ATP-binding</keyword>
<dbReference type="Pfam" id="PF02696">
    <property type="entry name" value="SelO"/>
    <property type="match status" value="1"/>
</dbReference>
<comment type="catalytic activity">
    <reaction evidence="8">
        <text>L-threonyl-[protein] + ATP = 3-O-(5'-adenylyl)-L-threonyl-[protein] + diphosphate</text>
        <dbReference type="Rhea" id="RHEA:54292"/>
        <dbReference type="Rhea" id="RHEA-COMP:11060"/>
        <dbReference type="Rhea" id="RHEA-COMP:13847"/>
        <dbReference type="ChEBI" id="CHEBI:30013"/>
        <dbReference type="ChEBI" id="CHEBI:30616"/>
        <dbReference type="ChEBI" id="CHEBI:33019"/>
        <dbReference type="ChEBI" id="CHEBI:138113"/>
        <dbReference type="EC" id="2.7.7.108"/>
    </reaction>
</comment>
<dbReference type="EC" id="2.7.7.-" evidence="8"/>
<dbReference type="GO" id="GO:0030145">
    <property type="term" value="F:manganese ion binding"/>
    <property type="evidence" value="ECO:0007669"/>
    <property type="project" value="UniProtKB-UniRule"/>
</dbReference>
<comment type="catalytic activity">
    <reaction evidence="8">
        <text>L-seryl-[protein] + UTP = O-(5'-uridylyl)-L-seryl-[protein] + diphosphate</text>
        <dbReference type="Rhea" id="RHEA:64604"/>
        <dbReference type="Rhea" id="RHEA-COMP:9863"/>
        <dbReference type="Rhea" id="RHEA-COMP:16635"/>
        <dbReference type="ChEBI" id="CHEBI:29999"/>
        <dbReference type="ChEBI" id="CHEBI:33019"/>
        <dbReference type="ChEBI" id="CHEBI:46398"/>
        <dbReference type="ChEBI" id="CHEBI:156051"/>
    </reaction>
</comment>
<feature type="binding site" evidence="8">
    <location>
        <position position="127"/>
    </location>
    <ligand>
        <name>ATP</name>
        <dbReference type="ChEBI" id="CHEBI:30616"/>
    </ligand>
</feature>
<keyword evidence="4 8" id="KW-0479">Metal-binding</keyword>
<evidence type="ECO:0000256" key="1">
    <source>
        <dbReference type="ARBA" id="ARBA00009747"/>
    </source>
</evidence>
<comment type="function">
    <text evidence="8">Nucleotidyltransferase involved in the post-translational modification of proteins. It can catalyze the addition of adenosine monophosphate (AMP) or uridine monophosphate (UMP) to a protein, resulting in modifications known as AMPylation and UMPylation.</text>
</comment>
<comment type="catalytic activity">
    <reaction evidence="8">
        <text>L-tyrosyl-[protein] + ATP = O-(5'-adenylyl)-L-tyrosyl-[protein] + diphosphate</text>
        <dbReference type="Rhea" id="RHEA:54288"/>
        <dbReference type="Rhea" id="RHEA-COMP:10136"/>
        <dbReference type="Rhea" id="RHEA-COMP:13846"/>
        <dbReference type="ChEBI" id="CHEBI:30616"/>
        <dbReference type="ChEBI" id="CHEBI:33019"/>
        <dbReference type="ChEBI" id="CHEBI:46858"/>
        <dbReference type="ChEBI" id="CHEBI:83624"/>
        <dbReference type="EC" id="2.7.7.108"/>
    </reaction>
</comment>
<feature type="binding site" evidence="8">
    <location>
        <position position="262"/>
    </location>
    <ligand>
        <name>Mg(2+)</name>
        <dbReference type="ChEBI" id="CHEBI:18420"/>
    </ligand>
</feature>
<comment type="cofactor">
    <cofactor evidence="8">
        <name>Mg(2+)</name>
        <dbReference type="ChEBI" id="CHEBI:18420"/>
    </cofactor>
    <cofactor evidence="8">
        <name>Mn(2+)</name>
        <dbReference type="ChEBI" id="CHEBI:29035"/>
    </cofactor>
</comment>
<dbReference type="AlphaFoldDB" id="A0A918JGF0"/>
<dbReference type="GO" id="GO:0070733">
    <property type="term" value="F:AMPylase activity"/>
    <property type="evidence" value="ECO:0007669"/>
    <property type="project" value="UniProtKB-EC"/>
</dbReference>
<feature type="binding site" evidence="8">
    <location>
        <position position="115"/>
    </location>
    <ligand>
        <name>ATP</name>
        <dbReference type="ChEBI" id="CHEBI:30616"/>
    </ligand>
</feature>
<feature type="binding site" evidence="8">
    <location>
        <position position="178"/>
    </location>
    <ligand>
        <name>ATP</name>
        <dbReference type="ChEBI" id="CHEBI:30616"/>
    </ligand>
</feature>
<feature type="binding site" evidence="8">
    <location>
        <position position="88"/>
    </location>
    <ligand>
        <name>ATP</name>
        <dbReference type="ChEBI" id="CHEBI:30616"/>
    </ligand>
</feature>
<comment type="catalytic activity">
    <reaction evidence="8">
        <text>L-tyrosyl-[protein] + UTP = O-(5'-uridylyl)-L-tyrosyl-[protein] + diphosphate</text>
        <dbReference type="Rhea" id="RHEA:83887"/>
        <dbReference type="Rhea" id="RHEA-COMP:10136"/>
        <dbReference type="Rhea" id="RHEA-COMP:20238"/>
        <dbReference type="ChEBI" id="CHEBI:33019"/>
        <dbReference type="ChEBI" id="CHEBI:46398"/>
        <dbReference type="ChEBI" id="CHEBI:46858"/>
        <dbReference type="ChEBI" id="CHEBI:90602"/>
    </reaction>
</comment>
<feature type="binding site" evidence="8">
    <location>
        <position position="91"/>
    </location>
    <ligand>
        <name>ATP</name>
        <dbReference type="ChEBI" id="CHEBI:30616"/>
    </ligand>
</feature>
<dbReference type="EMBL" id="BMYS01000002">
    <property type="protein sequence ID" value="GGW77262.1"/>
    <property type="molecule type" value="Genomic_DNA"/>
</dbReference>
<reference evidence="9" key="2">
    <citation type="submission" date="2020-09" db="EMBL/GenBank/DDBJ databases">
        <authorList>
            <person name="Sun Q."/>
            <person name="Kim S."/>
        </authorList>
    </citation>
    <scope>NUCLEOTIDE SEQUENCE</scope>
    <source>
        <strain evidence="9">KCTC 23732</strain>
    </source>
</reference>
<dbReference type="HAMAP" id="MF_00692">
    <property type="entry name" value="SelO"/>
    <property type="match status" value="1"/>
</dbReference>
<evidence type="ECO:0000313" key="10">
    <source>
        <dbReference type="Proteomes" id="UP000608345"/>
    </source>
</evidence>
<evidence type="ECO:0000256" key="6">
    <source>
        <dbReference type="ARBA" id="ARBA00022840"/>
    </source>
</evidence>
<dbReference type="InterPro" id="IPR003846">
    <property type="entry name" value="SelO"/>
</dbReference>